<comment type="caution">
    <text evidence="11">The sequence shown here is derived from an EMBL/GenBank/DDBJ whole genome shotgun (WGS) entry which is preliminary data.</text>
</comment>
<dbReference type="RefSeq" id="WP_182532224.1">
    <property type="nucleotide sequence ID" value="NZ_JACGXL010000006.1"/>
</dbReference>
<keyword evidence="4 9" id="KW-0488">Methylation</keyword>
<evidence type="ECO:0000313" key="11">
    <source>
        <dbReference type="EMBL" id="MBA8889175.1"/>
    </source>
</evidence>
<gene>
    <name evidence="11" type="ORF">FHW12_003418</name>
</gene>
<dbReference type="PANTHER" id="PTHR38779">
    <property type="entry name" value="TYPE II SECRETION SYSTEM PROTEIN I-RELATED"/>
    <property type="match status" value="1"/>
</dbReference>
<evidence type="ECO:0000256" key="4">
    <source>
        <dbReference type="ARBA" id="ARBA00022481"/>
    </source>
</evidence>
<proteinExistence type="inferred from homology"/>
<keyword evidence="5 9" id="KW-0997">Cell inner membrane</keyword>
<dbReference type="InterPro" id="IPR010052">
    <property type="entry name" value="T2SS_protein-GspI"/>
</dbReference>
<dbReference type="AlphaFoldDB" id="A0A839EZE2"/>
<feature type="domain" description="Type II secretion system protein GspI C-terminal" evidence="10">
    <location>
        <begin position="39"/>
        <end position="116"/>
    </location>
</feature>
<dbReference type="PANTHER" id="PTHR38779:SF2">
    <property type="entry name" value="TYPE II SECRETION SYSTEM PROTEIN I-RELATED"/>
    <property type="match status" value="1"/>
</dbReference>
<dbReference type="EMBL" id="JACGXL010000006">
    <property type="protein sequence ID" value="MBA8889175.1"/>
    <property type="molecule type" value="Genomic_DNA"/>
</dbReference>
<evidence type="ECO:0000256" key="2">
    <source>
        <dbReference type="ARBA" id="ARBA00008358"/>
    </source>
</evidence>
<name>A0A839EZE2_9GAMM</name>
<dbReference type="PROSITE" id="PS00409">
    <property type="entry name" value="PROKAR_NTER_METHYL"/>
    <property type="match status" value="1"/>
</dbReference>
<comment type="PTM">
    <text evidence="9">Cleaved by prepilin peptidase.</text>
</comment>
<evidence type="ECO:0000256" key="8">
    <source>
        <dbReference type="ARBA" id="ARBA00023136"/>
    </source>
</evidence>
<keyword evidence="8" id="KW-0472">Membrane</keyword>
<dbReference type="Proteomes" id="UP000550401">
    <property type="component" value="Unassembled WGS sequence"/>
</dbReference>
<keyword evidence="12" id="KW-1185">Reference proteome</keyword>
<evidence type="ECO:0000256" key="3">
    <source>
        <dbReference type="ARBA" id="ARBA00022475"/>
    </source>
</evidence>
<evidence type="ECO:0000256" key="7">
    <source>
        <dbReference type="ARBA" id="ARBA00022989"/>
    </source>
</evidence>
<evidence type="ECO:0000313" key="12">
    <source>
        <dbReference type="Proteomes" id="UP000550401"/>
    </source>
</evidence>
<dbReference type="GO" id="GO:0015628">
    <property type="term" value="P:protein secretion by the type II secretion system"/>
    <property type="evidence" value="ECO:0007669"/>
    <property type="project" value="UniProtKB-UniRule"/>
</dbReference>
<comment type="function">
    <text evidence="9">Component of the type II secretion system required for the energy-dependent secretion of extracellular factors such as proteases and toxins from the periplasm.</text>
</comment>
<sequence>MKRRGFTLVEVLVALAVVAIALLALTRAASVQVQSFDGLRERTLAGWVAANVVTETRLASAFPATGRSDGRTTFGGREWRWQRDVQATADAEIRRIDVRVYAGASNEPSASLSGFAGTALTP</sequence>
<dbReference type="Pfam" id="PF02501">
    <property type="entry name" value="T2SSI"/>
    <property type="match status" value="1"/>
</dbReference>
<comment type="similarity">
    <text evidence="2 9">Belongs to the GSP I family.</text>
</comment>
<dbReference type="InterPro" id="IPR012902">
    <property type="entry name" value="N_methyl_site"/>
</dbReference>
<keyword evidence="7" id="KW-1133">Transmembrane helix</keyword>
<evidence type="ECO:0000256" key="9">
    <source>
        <dbReference type="RuleBase" id="RU368030"/>
    </source>
</evidence>
<dbReference type="GO" id="GO:0015627">
    <property type="term" value="C:type II protein secretion system complex"/>
    <property type="evidence" value="ECO:0007669"/>
    <property type="project" value="UniProtKB-UniRule"/>
</dbReference>
<reference evidence="11 12" key="1">
    <citation type="submission" date="2020-07" db="EMBL/GenBank/DDBJ databases">
        <title>Genomic Encyclopedia of Type Strains, Phase IV (KMG-V): Genome sequencing to study the core and pangenomes of soil and plant-associated prokaryotes.</title>
        <authorList>
            <person name="Whitman W."/>
        </authorList>
    </citation>
    <scope>NUCLEOTIDE SEQUENCE [LARGE SCALE GENOMIC DNA]</scope>
    <source>
        <strain evidence="11 12">RH2WT43</strain>
    </source>
</reference>
<comment type="subunit">
    <text evidence="9">Type II secretion is composed of four main components: the outer membrane complex, the inner membrane complex, the cytoplasmic secretion ATPase and the periplasm-spanning pseudopilus.</text>
</comment>
<dbReference type="SUPFAM" id="SSF54523">
    <property type="entry name" value="Pili subunits"/>
    <property type="match status" value="1"/>
</dbReference>
<evidence type="ECO:0000256" key="5">
    <source>
        <dbReference type="ARBA" id="ARBA00022519"/>
    </source>
</evidence>
<evidence type="ECO:0000256" key="1">
    <source>
        <dbReference type="ARBA" id="ARBA00004377"/>
    </source>
</evidence>
<protein>
    <recommendedName>
        <fullName evidence="9">Type II secretion system protein I</fullName>
        <shortName evidence="9">T2SS minor pseudopilin I</shortName>
    </recommendedName>
</protein>
<dbReference type="NCBIfam" id="TIGR01707">
    <property type="entry name" value="gspI"/>
    <property type="match status" value="1"/>
</dbReference>
<evidence type="ECO:0000256" key="6">
    <source>
        <dbReference type="ARBA" id="ARBA00022692"/>
    </source>
</evidence>
<dbReference type="InterPro" id="IPR045584">
    <property type="entry name" value="Pilin-like"/>
</dbReference>
<organism evidence="11 12">
    <name type="scientific">Dokdonella fugitiva</name>
    <dbReference type="NCBI Taxonomy" id="328517"/>
    <lineage>
        <taxon>Bacteria</taxon>
        <taxon>Pseudomonadati</taxon>
        <taxon>Pseudomonadota</taxon>
        <taxon>Gammaproteobacteria</taxon>
        <taxon>Lysobacterales</taxon>
        <taxon>Rhodanobacteraceae</taxon>
        <taxon>Dokdonella</taxon>
    </lineage>
</organism>
<dbReference type="InterPro" id="IPR003413">
    <property type="entry name" value="T2SS_GspI_C"/>
</dbReference>
<dbReference type="NCBIfam" id="TIGR02532">
    <property type="entry name" value="IV_pilin_GFxxxE"/>
    <property type="match status" value="1"/>
</dbReference>
<dbReference type="Pfam" id="PF07963">
    <property type="entry name" value="N_methyl"/>
    <property type="match status" value="1"/>
</dbReference>
<keyword evidence="6" id="KW-0812">Transmembrane</keyword>
<comment type="subcellular location">
    <subcellularLocation>
        <location evidence="1 9">Cell inner membrane</location>
        <topology evidence="1 9">Single-pass membrane protein</topology>
    </subcellularLocation>
</comment>
<dbReference type="Gene3D" id="3.30.1300.30">
    <property type="entry name" value="GSPII I/J protein-like"/>
    <property type="match status" value="1"/>
</dbReference>
<evidence type="ECO:0000259" key="10">
    <source>
        <dbReference type="Pfam" id="PF02501"/>
    </source>
</evidence>
<accession>A0A839EZE2</accession>
<dbReference type="GO" id="GO:0005886">
    <property type="term" value="C:plasma membrane"/>
    <property type="evidence" value="ECO:0007669"/>
    <property type="project" value="UniProtKB-SubCell"/>
</dbReference>
<keyword evidence="3" id="KW-1003">Cell membrane</keyword>